<dbReference type="InterPro" id="IPR010998">
    <property type="entry name" value="Integrase_recombinase_N"/>
</dbReference>
<dbReference type="SUPFAM" id="SSF56349">
    <property type="entry name" value="DNA breaking-rejoining enzymes"/>
    <property type="match status" value="1"/>
</dbReference>
<evidence type="ECO:0000256" key="4">
    <source>
        <dbReference type="ARBA" id="ARBA00023172"/>
    </source>
</evidence>
<dbReference type="InterPro" id="IPR050090">
    <property type="entry name" value="Tyrosine_recombinase_XerCD"/>
</dbReference>
<dbReference type="Pfam" id="PF20172">
    <property type="entry name" value="DUF6538"/>
    <property type="match status" value="1"/>
</dbReference>
<evidence type="ECO:0000259" key="6">
    <source>
        <dbReference type="PROSITE" id="PS51900"/>
    </source>
</evidence>
<evidence type="ECO:0000256" key="2">
    <source>
        <dbReference type="ARBA" id="ARBA00022908"/>
    </source>
</evidence>
<evidence type="ECO:0000313" key="8">
    <source>
        <dbReference type="Proteomes" id="UP001500235"/>
    </source>
</evidence>
<dbReference type="PANTHER" id="PTHR30349">
    <property type="entry name" value="PHAGE INTEGRASE-RELATED"/>
    <property type="match status" value="1"/>
</dbReference>
<reference evidence="8" key="1">
    <citation type="journal article" date="2019" name="Int. J. Syst. Evol. Microbiol.">
        <title>The Global Catalogue of Microorganisms (GCM) 10K type strain sequencing project: providing services to taxonomists for standard genome sequencing and annotation.</title>
        <authorList>
            <consortium name="The Broad Institute Genomics Platform"/>
            <consortium name="The Broad Institute Genome Sequencing Center for Infectious Disease"/>
            <person name="Wu L."/>
            <person name="Ma J."/>
        </authorList>
    </citation>
    <scope>NUCLEOTIDE SEQUENCE [LARGE SCALE GENOMIC DNA]</scope>
    <source>
        <strain evidence="8">JCM 17563</strain>
    </source>
</reference>
<comment type="caution">
    <text evidence="7">The sequence shown here is derived from an EMBL/GenBank/DDBJ whole genome shotgun (WGS) entry which is preliminary data.</text>
</comment>
<keyword evidence="8" id="KW-1185">Reference proteome</keyword>
<dbReference type="InterPro" id="IPR046668">
    <property type="entry name" value="DUF6538"/>
</dbReference>
<dbReference type="PROSITE" id="PS51900">
    <property type="entry name" value="CB"/>
    <property type="match status" value="1"/>
</dbReference>
<evidence type="ECO:0000313" key="7">
    <source>
        <dbReference type="EMBL" id="GAA4013580.1"/>
    </source>
</evidence>
<accession>A0ABP7SM48</accession>
<dbReference type="EMBL" id="BAABBQ010000001">
    <property type="protein sequence ID" value="GAA4013580.1"/>
    <property type="molecule type" value="Genomic_DNA"/>
</dbReference>
<sequence length="607" mass="68362">MATPFADPRTGQLYFRRAIPEPLRAAFGGMRERKITLGTKDPVMAKEPFARLNAEFERDLAEARHKLAEGTLLPTPGAVVRRWCESAPTNGGLSGQQRLLLTLMELDAGVGGRFSANPKQIYPPAITGPAVNTDWNAVLDEPSRFAGIVTDVYGGEAEQVGTNWIRSLWHESGNAWHPHLLQAAERLRRFVPEAQRFSTEEIAKALLAVLDEQRPADEDFNRARLAKRRHRPNRSRLRPNMRLKQLFDEWEDGNKPRPQTALEYRASVDDFIDFAGDIPVSAIDADLLFDYRDEAARLPSTMPRADRALPFRARVEKHGGGTPKCSPATLKKRIGALQALLTYAFQQRWTASNNGVGITIIGYSKTNKNRRSLEDHELTLLFACPLFVDPRSWNSPSRISDVTIFWLFLIAATTGARLEEVGQVALADIRRDGDIVYLDISDYALLEDGEEKSVKNPESRRLVPVHANLVAIGFLAYCNALAAAGHRQLFPDLKENKVGKKTKEASQRINRIVDRYVSKDKRLVFYSLRHTFKAKGNEANLTSKTLNQICGHALVHVGEQYGSEPRIRNLYRELHRIDFSCIDWEAIRQAVSGLNWSEVLRRGKPDD</sequence>
<protein>
    <recommendedName>
        <fullName evidence="6">Core-binding (CB) domain-containing protein</fullName>
    </recommendedName>
</protein>
<comment type="similarity">
    <text evidence="1">Belongs to the 'phage' integrase family.</text>
</comment>
<evidence type="ECO:0000256" key="3">
    <source>
        <dbReference type="ARBA" id="ARBA00023125"/>
    </source>
</evidence>
<keyword evidence="3 5" id="KW-0238">DNA-binding</keyword>
<dbReference type="PANTHER" id="PTHR30349:SF41">
    <property type="entry name" value="INTEGRASE_RECOMBINASE PROTEIN MJ0367-RELATED"/>
    <property type="match status" value="1"/>
</dbReference>
<dbReference type="InterPro" id="IPR013762">
    <property type="entry name" value="Integrase-like_cat_sf"/>
</dbReference>
<dbReference type="Gene3D" id="1.10.443.10">
    <property type="entry name" value="Intergrase catalytic core"/>
    <property type="match status" value="1"/>
</dbReference>
<dbReference type="CDD" id="cd01184">
    <property type="entry name" value="INT_C_like_1"/>
    <property type="match status" value="1"/>
</dbReference>
<dbReference type="InterPro" id="IPR044068">
    <property type="entry name" value="CB"/>
</dbReference>
<name>A0ABP7SM48_9SPHN</name>
<dbReference type="Gene3D" id="1.10.150.130">
    <property type="match status" value="1"/>
</dbReference>
<proteinExistence type="inferred from homology"/>
<keyword evidence="2" id="KW-0229">DNA integration</keyword>
<evidence type="ECO:0000256" key="1">
    <source>
        <dbReference type="ARBA" id="ARBA00008857"/>
    </source>
</evidence>
<feature type="domain" description="Core-binding (CB)" evidence="6">
    <location>
        <begin position="241"/>
        <end position="345"/>
    </location>
</feature>
<dbReference type="Proteomes" id="UP001500235">
    <property type="component" value="Unassembled WGS sequence"/>
</dbReference>
<gene>
    <name evidence="7" type="ORF">GCM10022280_09840</name>
</gene>
<organism evidence="7 8">
    <name type="scientific">Sphingomonas swuensis</name>
    <dbReference type="NCBI Taxonomy" id="977800"/>
    <lineage>
        <taxon>Bacteria</taxon>
        <taxon>Pseudomonadati</taxon>
        <taxon>Pseudomonadota</taxon>
        <taxon>Alphaproteobacteria</taxon>
        <taxon>Sphingomonadales</taxon>
        <taxon>Sphingomonadaceae</taxon>
        <taxon>Sphingomonas</taxon>
    </lineage>
</organism>
<keyword evidence="4" id="KW-0233">DNA recombination</keyword>
<dbReference type="InterPro" id="IPR011010">
    <property type="entry name" value="DNA_brk_join_enz"/>
</dbReference>
<evidence type="ECO:0000256" key="5">
    <source>
        <dbReference type="PROSITE-ProRule" id="PRU01248"/>
    </source>
</evidence>